<dbReference type="EMBL" id="CP143577">
    <property type="protein sequence ID" value="WVN22073.1"/>
    <property type="molecule type" value="Genomic_DNA"/>
</dbReference>
<protein>
    <submittedName>
        <fullName evidence="1">Uncharacterized protein</fullName>
    </submittedName>
</protein>
<dbReference type="RefSeq" id="WP_129694440.1">
    <property type="nucleotide sequence ID" value="NZ_CP143577.1"/>
</dbReference>
<organism evidence="1 2">
    <name type="scientific">Mycoplasmopsis arginini</name>
    <name type="common">Mycoplasma arginini</name>
    <dbReference type="NCBI Taxonomy" id="2094"/>
    <lineage>
        <taxon>Bacteria</taxon>
        <taxon>Bacillati</taxon>
        <taxon>Mycoplasmatota</taxon>
        <taxon>Mycoplasmoidales</taxon>
        <taxon>Metamycoplasmataceae</taxon>
        <taxon>Mycoplasmopsis</taxon>
    </lineage>
</organism>
<keyword evidence="2" id="KW-1185">Reference proteome</keyword>
<name>A0ABZ2AM22_MYCAR</name>
<evidence type="ECO:0000313" key="2">
    <source>
        <dbReference type="Proteomes" id="UP001432074"/>
    </source>
</evidence>
<accession>A0ABZ2AM22</accession>
<reference evidence="1" key="1">
    <citation type="submission" date="2024-01" db="EMBL/GenBank/DDBJ databases">
        <title>Complete genome sequence of Mycoplasma arginini type strain G 230.</title>
        <authorList>
            <person name="Spergser J."/>
        </authorList>
    </citation>
    <scope>NUCLEOTIDE SEQUENCE</scope>
    <source>
        <strain evidence="1">NCTC 10129</strain>
    </source>
</reference>
<dbReference type="Proteomes" id="UP001432074">
    <property type="component" value="Chromosome"/>
</dbReference>
<sequence>MISSVSVLVANSYSFFVGFCYEIRALAAEISSSRVAIILLYFAKSVFNCDNSSSASLTFCL</sequence>
<evidence type="ECO:0000313" key="1">
    <source>
        <dbReference type="EMBL" id="WVN22073.1"/>
    </source>
</evidence>
<proteinExistence type="predicted"/>
<gene>
    <name evidence="1" type="ORF">V2E25_00510</name>
</gene>